<keyword evidence="4 5" id="KW-0472">Membrane</keyword>
<feature type="domain" description="G-protein coupled receptors family 1 profile" evidence="6">
    <location>
        <begin position="54"/>
        <end position="300"/>
    </location>
</feature>
<evidence type="ECO:0000256" key="2">
    <source>
        <dbReference type="ARBA" id="ARBA00022692"/>
    </source>
</evidence>
<keyword evidence="3 5" id="KW-1133">Transmembrane helix</keyword>
<feature type="non-terminal residue" evidence="7">
    <location>
        <position position="1"/>
    </location>
</feature>
<dbReference type="AlphaFoldDB" id="A0AA36FWF1"/>
<name>A0AA36FWF1_9BILA</name>
<sequence length="362" mass="41687">MDTTHPPNFFEASPSSSFFDQDLVPTTVAPPRTDAVSLGELIFYTGSGVSGTLLNILVLFIAIRHIDTDDKPRQILIMNMTFADLAFCLVYVVTRPFLQYFPADTCRAYYFAIWLVQMCSCIYLLWLNVDKLLYIQFPLHYYSMVSRKKFLLLTIATWMFLISFIGLMNYFFRVGNSCLEISFNDHTLYIIMCFYYLVVIVASFSISAIIYCIAQTTTRMEHRARTGRASIYPAKPDQKLFQRLFFLFSSTLWTFITCVPFRVLFLVNMMFGVRSEWQRLLTDVSFKLLVSGSIVNPVITIATQRIYRDRLIKYLGLFKEVVSKNSTTSGFDDNSLMDKRRQSSKTTIILESAPLNIPSTAL</sequence>
<reference evidence="7" key="1">
    <citation type="submission" date="2023-06" db="EMBL/GenBank/DDBJ databases">
        <authorList>
            <person name="Delattre M."/>
        </authorList>
    </citation>
    <scope>NUCLEOTIDE SEQUENCE</scope>
    <source>
        <strain evidence="7">AF72</strain>
    </source>
</reference>
<evidence type="ECO:0000256" key="1">
    <source>
        <dbReference type="ARBA" id="ARBA00004370"/>
    </source>
</evidence>
<evidence type="ECO:0000313" key="7">
    <source>
        <dbReference type="EMBL" id="CAJ0570311.1"/>
    </source>
</evidence>
<accession>A0AA36FWF1</accession>
<comment type="subcellular location">
    <subcellularLocation>
        <location evidence="1">Membrane</location>
    </subcellularLocation>
</comment>
<evidence type="ECO:0000256" key="4">
    <source>
        <dbReference type="ARBA" id="ARBA00023136"/>
    </source>
</evidence>
<feature type="transmembrane region" description="Helical" evidence="5">
    <location>
        <begin position="108"/>
        <end position="129"/>
    </location>
</feature>
<protein>
    <recommendedName>
        <fullName evidence="6">G-protein coupled receptors family 1 profile domain-containing protein</fullName>
    </recommendedName>
</protein>
<dbReference type="InterPro" id="IPR000276">
    <property type="entry name" value="GPCR_Rhodpsn"/>
</dbReference>
<dbReference type="InterPro" id="IPR017452">
    <property type="entry name" value="GPCR_Rhodpsn_7TM"/>
</dbReference>
<dbReference type="GO" id="GO:0008188">
    <property type="term" value="F:neuropeptide receptor activity"/>
    <property type="evidence" value="ECO:0007669"/>
    <property type="project" value="InterPro"/>
</dbReference>
<gene>
    <name evidence="7" type="ORF">MSPICULIGERA_LOCUS8755</name>
</gene>
<comment type="caution">
    <text evidence="7">The sequence shown here is derived from an EMBL/GenBank/DDBJ whole genome shotgun (WGS) entry which is preliminary data.</text>
</comment>
<keyword evidence="2 5" id="KW-0812">Transmembrane</keyword>
<evidence type="ECO:0000259" key="6">
    <source>
        <dbReference type="PROSITE" id="PS50262"/>
    </source>
</evidence>
<feature type="transmembrane region" description="Helical" evidence="5">
    <location>
        <begin position="41"/>
        <end position="63"/>
    </location>
</feature>
<feature type="transmembrane region" description="Helical" evidence="5">
    <location>
        <begin position="150"/>
        <end position="172"/>
    </location>
</feature>
<dbReference type="PANTHER" id="PTHR21643">
    <property type="entry name" value="G-PROTEIN COUPLED RECEPTORS FAMILY 1 PROFILE DOMAIN-CONTAINING PROTEIN-RELATED"/>
    <property type="match status" value="1"/>
</dbReference>
<dbReference type="Proteomes" id="UP001177023">
    <property type="component" value="Unassembled WGS sequence"/>
</dbReference>
<dbReference type="Pfam" id="PF00001">
    <property type="entry name" value="7tm_1"/>
    <property type="match status" value="1"/>
</dbReference>
<dbReference type="GO" id="GO:0016020">
    <property type="term" value="C:membrane"/>
    <property type="evidence" value="ECO:0007669"/>
    <property type="project" value="UniProtKB-SubCell"/>
</dbReference>
<dbReference type="PANTHER" id="PTHR21643:SF2">
    <property type="entry name" value="G-PROTEIN COUPLED RECEPTOR AEX-2"/>
    <property type="match status" value="1"/>
</dbReference>
<organism evidence="7 8">
    <name type="scientific">Mesorhabditis spiculigera</name>
    <dbReference type="NCBI Taxonomy" id="96644"/>
    <lineage>
        <taxon>Eukaryota</taxon>
        <taxon>Metazoa</taxon>
        <taxon>Ecdysozoa</taxon>
        <taxon>Nematoda</taxon>
        <taxon>Chromadorea</taxon>
        <taxon>Rhabditida</taxon>
        <taxon>Rhabditina</taxon>
        <taxon>Rhabditomorpha</taxon>
        <taxon>Rhabditoidea</taxon>
        <taxon>Rhabditidae</taxon>
        <taxon>Mesorhabditinae</taxon>
        <taxon>Mesorhabditis</taxon>
    </lineage>
</organism>
<dbReference type="CDD" id="cd00637">
    <property type="entry name" value="7tm_classA_rhodopsin-like"/>
    <property type="match status" value="1"/>
</dbReference>
<keyword evidence="8" id="KW-1185">Reference proteome</keyword>
<feature type="transmembrane region" description="Helical" evidence="5">
    <location>
        <begin position="284"/>
        <end position="303"/>
    </location>
</feature>
<dbReference type="InterPro" id="IPR039952">
    <property type="entry name" value="Aex-2"/>
</dbReference>
<proteinExistence type="predicted"/>
<evidence type="ECO:0000256" key="3">
    <source>
        <dbReference type="ARBA" id="ARBA00022989"/>
    </source>
</evidence>
<dbReference type="PROSITE" id="PS50262">
    <property type="entry name" value="G_PROTEIN_RECEP_F1_2"/>
    <property type="match status" value="1"/>
</dbReference>
<evidence type="ECO:0000256" key="5">
    <source>
        <dbReference type="SAM" id="Phobius"/>
    </source>
</evidence>
<dbReference type="SUPFAM" id="SSF81321">
    <property type="entry name" value="Family A G protein-coupled receptor-like"/>
    <property type="match status" value="1"/>
</dbReference>
<feature type="transmembrane region" description="Helical" evidence="5">
    <location>
        <begin position="188"/>
        <end position="214"/>
    </location>
</feature>
<feature type="transmembrane region" description="Helical" evidence="5">
    <location>
        <begin position="244"/>
        <end position="264"/>
    </location>
</feature>
<evidence type="ECO:0000313" key="8">
    <source>
        <dbReference type="Proteomes" id="UP001177023"/>
    </source>
</evidence>
<feature type="transmembrane region" description="Helical" evidence="5">
    <location>
        <begin position="75"/>
        <end position="93"/>
    </location>
</feature>
<dbReference type="EMBL" id="CATQJA010002282">
    <property type="protein sequence ID" value="CAJ0570311.1"/>
    <property type="molecule type" value="Genomic_DNA"/>
</dbReference>
<dbReference type="Gene3D" id="1.20.1070.10">
    <property type="entry name" value="Rhodopsin 7-helix transmembrane proteins"/>
    <property type="match status" value="1"/>
</dbReference>